<dbReference type="EMBL" id="CABVPW010000025">
    <property type="protein sequence ID" value="VWC01355.1"/>
    <property type="molecule type" value="Genomic_DNA"/>
</dbReference>
<organism evidence="15 16">
    <name type="scientific">Burkholderia lata (strain ATCC 17760 / DSM 23089 / LMG 22485 / NCIMB 9086 / R18194 / 383)</name>
    <dbReference type="NCBI Taxonomy" id="482957"/>
    <lineage>
        <taxon>Bacteria</taxon>
        <taxon>Pseudomonadati</taxon>
        <taxon>Pseudomonadota</taxon>
        <taxon>Betaproteobacteria</taxon>
        <taxon>Burkholderiales</taxon>
        <taxon>Burkholderiaceae</taxon>
        <taxon>Burkholderia</taxon>
        <taxon>Burkholderia cepacia complex</taxon>
    </lineage>
</organism>
<proteinExistence type="inferred from homology"/>
<evidence type="ECO:0000313" key="16">
    <source>
        <dbReference type="Proteomes" id="UP000494218"/>
    </source>
</evidence>
<keyword evidence="3 10" id="KW-0813">Transport</keyword>
<evidence type="ECO:0000256" key="10">
    <source>
        <dbReference type="PROSITE-ProRule" id="PRU01360"/>
    </source>
</evidence>
<feature type="domain" description="TonB-dependent receptor plug" evidence="14">
    <location>
        <begin position="80"/>
        <end position="194"/>
    </location>
</feature>
<keyword evidence="7 10" id="KW-0472">Membrane</keyword>
<feature type="signal peptide" evidence="12">
    <location>
        <begin position="1"/>
        <end position="28"/>
    </location>
</feature>
<gene>
    <name evidence="15" type="ORF">BLA23254_04824</name>
</gene>
<evidence type="ECO:0000256" key="11">
    <source>
        <dbReference type="RuleBase" id="RU003357"/>
    </source>
</evidence>
<evidence type="ECO:0000259" key="13">
    <source>
        <dbReference type="Pfam" id="PF00593"/>
    </source>
</evidence>
<feature type="chain" id="PRO_5027011442" evidence="12">
    <location>
        <begin position="29"/>
        <end position="906"/>
    </location>
</feature>
<evidence type="ECO:0000256" key="8">
    <source>
        <dbReference type="ARBA" id="ARBA00023170"/>
    </source>
</evidence>
<evidence type="ECO:0000256" key="6">
    <source>
        <dbReference type="ARBA" id="ARBA00023077"/>
    </source>
</evidence>
<keyword evidence="4 10" id="KW-1134">Transmembrane beta strand</keyword>
<dbReference type="RefSeq" id="WP_175033398.1">
    <property type="nucleotide sequence ID" value="NZ_CABVPW010000025.1"/>
</dbReference>
<comment type="subcellular location">
    <subcellularLocation>
        <location evidence="1 10">Cell outer membrane</location>
        <topology evidence="1 10">Multi-pass membrane protein</topology>
    </subcellularLocation>
</comment>
<dbReference type="PANTHER" id="PTHR47234">
    <property type="match status" value="1"/>
</dbReference>
<dbReference type="InterPro" id="IPR037066">
    <property type="entry name" value="Plug_dom_sf"/>
</dbReference>
<dbReference type="Gene3D" id="2.40.170.20">
    <property type="entry name" value="TonB-dependent receptor, beta-barrel domain"/>
    <property type="match status" value="1"/>
</dbReference>
<keyword evidence="5 10" id="KW-0812">Transmembrane</keyword>
<evidence type="ECO:0000256" key="4">
    <source>
        <dbReference type="ARBA" id="ARBA00022452"/>
    </source>
</evidence>
<dbReference type="InterPro" id="IPR036942">
    <property type="entry name" value="Beta-barrel_TonB_sf"/>
</dbReference>
<dbReference type="GO" id="GO:0009279">
    <property type="term" value="C:cell outer membrane"/>
    <property type="evidence" value="ECO:0007669"/>
    <property type="project" value="UniProtKB-SubCell"/>
</dbReference>
<dbReference type="PROSITE" id="PS52016">
    <property type="entry name" value="TONB_DEPENDENT_REC_3"/>
    <property type="match status" value="1"/>
</dbReference>
<evidence type="ECO:0000256" key="9">
    <source>
        <dbReference type="ARBA" id="ARBA00023237"/>
    </source>
</evidence>
<evidence type="ECO:0000256" key="3">
    <source>
        <dbReference type="ARBA" id="ARBA00022448"/>
    </source>
</evidence>
<protein>
    <submittedName>
        <fullName evidence="15">TonB-dependent receptor</fullName>
    </submittedName>
</protein>
<keyword evidence="6 11" id="KW-0798">TonB box</keyword>
<feature type="domain" description="TonB-dependent receptor-like beta-barrel" evidence="13">
    <location>
        <begin position="392"/>
        <end position="868"/>
    </location>
</feature>
<comment type="similarity">
    <text evidence="2 10 11">Belongs to the TonB-dependent receptor family.</text>
</comment>
<dbReference type="AlphaFoldDB" id="A0A6P2P0T2"/>
<evidence type="ECO:0000256" key="1">
    <source>
        <dbReference type="ARBA" id="ARBA00004571"/>
    </source>
</evidence>
<evidence type="ECO:0000256" key="2">
    <source>
        <dbReference type="ARBA" id="ARBA00009810"/>
    </source>
</evidence>
<evidence type="ECO:0000313" key="15">
    <source>
        <dbReference type="EMBL" id="VWC01355.1"/>
    </source>
</evidence>
<evidence type="ECO:0000256" key="7">
    <source>
        <dbReference type="ARBA" id="ARBA00023136"/>
    </source>
</evidence>
<keyword evidence="9 10" id="KW-0998">Cell outer membrane</keyword>
<evidence type="ECO:0000259" key="14">
    <source>
        <dbReference type="Pfam" id="PF07715"/>
    </source>
</evidence>
<dbReference type="Pfam" id="PF00593">
    <property type="entry name" value="TonB_dep_Rec_b-barrel"/>
    <property type="match status" value="1"/>
</dbReference>
<dbReference type="InterPro" id="IPR012910">
    <property type="entry name" value="Plug_dom"/>
</dbReference>
<sequence length="906" mass="96962">MKRSVVMLLTAAGAWCASVAIPEAPAWAQNLPAPDAPASAVAVPAAPALPASGARDALTVKRFEVTGSLIRSADKVGFNQVQTITAKDIVNSGQTTVADYLRSVTANSSSSWGDGSAATSNFAVGGAGIALRGLSEKYTLVLVDGQRVAPYAYAANGTDQFFDLNTLPLNIIDRIEIVKTGAVSQYGSDAVAGVVNIITKKNYQGLELSGAYGGATNGGGGAGTTRFGLLGGFGDIHADRFNVTAALSYYKNNGVLASDRDMTENQNFSNYPGGLSNQSTSYWARANGNVPLDPCAYGGHVVPGNSNSQSFGAGGTICQRNTAGASSLVPWTERLSAKLHGEFRIDDATQAFADLWESNNTTVANRGVGRLTTSTQTYDPATGSVSLISNVVPAGNPANPFGVPTQLRYAFPASQSVHVSSNYWRAATGVKGTFALPSAGDWDWSASYAHSQDTVSQNYSNQMSASELTNLIQNGGFDFSNPSATPNGLNGLYQSTSNQAITKLDVLDATLSSPNLFTLPTGNVGLGLGAQFMHQSQYIGTGAGWASGQLTSPSIQSVNGERNVSAVYYQIDVPLLKTLTFSQSGRYDHYSDFGGAFSPRFALRFQPVREFTVYGSYNRGFRAPTLIENTSSRTFGSQGVVDARDPNNPGSYNIVEEIRAGNRSLQPERTKNFNVGFEFSPTRTTDIGFDWYKIHIDNVIGTDDVQVVVNQNDPSQVVRNANGSIAYITLPYRNLSSLDTDGFEATFRQTVETTIGTFTLSGDWAYVWHFKMPVGGVERDFAGNNGALHQPFGGSSPRWKGNTDLSWNYHRWNATLSWLYVGPYAQAILAPGTYPGMADGVASYSQFNLMVGYTGFKHWTLYAGIDNLFNRKPPFDPVWMAGPTGYDASLYTYVGRFAQVGATYRF</sequence>
<keyword evidence="12" id="KW-0732">Signal</keyword>
<dbReference type="PANTHER" id="PTHR47234:SF2">
    <property type="entry name" value="TONB-DEPENDENT RECEPTOR"/>
    <property type="match status" value="1"/>
</dbReference>
<dbReference type="InterPro" id="IPR039426">
    <property type="entry name" value="TonB-dep_rcpt-like"/>
</dbReference>
<dbReference type="Proteomes" id="UP000494218">
    <property type="component" value="Unassembled WGS sequence"/>
</dbReference>
<evidence type="ECO:0000256" key="5">
    <source>
        <dbReference type="ARBA" id="ARBA00022692"/>
    </source>
</evidence>
<dbReference type="InterPro" id="IPR000531">
    <property type="entry name" value="Beta-barrel_TonB"/>
</dbReference>
<dbReference type="SUPFAM" id="SSF56935">
    <property type="entry name" value="Porins"/>
    <property type="match status" value="1"/>
</dbReference>
<dbReference type="Pfam" id="PF07715">
    <property type="entry name" value="Plug"/>
    <property type="match status" value="1"/>
</dbReference>
<reference evidence="15 16" key="1">
    <citation type="submission" date="2019-09" db="EMBL/GenBank/DDBJ databases">
        <authorList>
            <person name="Depoorter E."/>
        </authorList>
    </citation>
    <scope>NUCLEOTIDE SEQUENCE [LARGE SCALE GENOMIC DNA]</scope>
    <source>
        <strain evidence="15">LMG 23254</strain>
    </source>
</reference>
<dbReference type="CDD" id="cd01347">
    <property type="entry name" value="ligand_gated_channel"/>
    <property type="match status" value="1"/>
</dbReference>
<keyword evidence="8 15" id="KW-0675">Receptor</keyword>
<accession>A0A6P2P0T2</accession>
<name>A0A6P2P0T2_BURL3</name>
<dbReference type="Gene3D" id="2.170.130.10">
    <property type="entry name" value="TonB-dependent receptor, plug domain"/>
    <property type="match status" value="1"/>
</dbReference>
<evidence type="ECO:0000256" key="12">
    <source>
        <dbReference type="SAM" id="SignalP"/>
    </source>
</evidence>